<evidence type="ECO:0000256" key="1">
    <source>
        <dbReference type="SAM" id="MobiDB-lite"/>
    </source>
</evidence>
<comment type="caution">
    <text evidence="2">The sequence shown here is derived from an EMBL/GenBank/DDBJ whole genome shotgun (WGS) entry which is preliminary data.</text>
</comment>
<sequence length="149" mass="16365">MGNCLRPPRCRVPAGPLLGRKLFPWRHRTSHVYLTREEVLESRIGKRQAQLNVDDAESLPCPACILSSASRHGTAHQPLPTIPQSSRRDSSILGGIPNAALTAAGQHGLDSSWFPSIPYQSPKRSLKRSLFFAPPTPHPPHTRGVQDTP</sequence>
<accession>A0AAD9Y734</accession>
<dbReference type="Proteomes" id="UP001281614">
    <property type="component" value="Unassembled WGS sequence"/>
</dbReference>
<feature type="region of interest" description="Disordered" evidence="1">
    <location>
        <begin position="70"/>
        <end position="94"/>
    </location>
</feature>
<name>A0AAD9Y734_COLKA</name>
<reference evidence="2" key="1">
    <citation type="submission" date="2023-02" db="EMBL/GenBank/DDBJ databases">
        <title>Colletotrichum kahawae CIFC_Que2 genome sequencing and assembly.</title>
        <authorList>
            <person name="Baroncelli R."/>
        </authorList>
    </citation>
    <scope>NUCLEOTIDE SEQUENCE</scope>
    <source>
        <strain evidence="2">CIFC_Que2</strain>
    </source>
</reference>
<gene>
    <name evidence="2" type="ORF">CKAH01_06652</name>
</gene>
<organism evidence="2 3">
    <name type="scientific">Colletotrichum kahawae</name>
    <name type="common">Coffee berry disease fungus</name>
    <dbReference type="NCBI Taxonomy" id="34407"/>
    <lineage>
        <taxon>Eukaryota</taxon>
        <taxon>Fungi</taxon>
        <taxon>Dikarya</taxon>
        <taxon>Ascomycota</taxon>
        <taxon>Pezizomycotina</taxon>
        <taxon>Sordariomycetes</taxon>
        <taxon>Hypocreomycetidae</taxon>
        <taxon>Glomerellales</taxon>
        <taxon>Glomerellaceae</taxon>
        <taxon>Colletotrichum</taxon>
        <taxon>Colletotrichum gloeosporioides species complex</taxon>
    </lineage>
</organism>
<dbReference type="AlphaFoldDB" id="A0AAD9Y734"/>
<feature type="region of interest" description="Disordered" evidence="1">
    <location>
        <begin position="128"/>
        <end position="149"/>
    </location>
</feature>
<evidence type="ECO:0000313" key="2">
    <source>
        <dbReference type="EMBL" id="KAK2747475.1"/>
    </source>
</evidence>
<dbReference type="EMBL" id="VYYT01000289">
    <property type="protein sequence ID" value="KAK2747475.1"/>
    <property type="molecule type" value="Genomic_DNA"/>
</dbReference>
<evidence type="ECO:0000313" key="3">
    <source>
        <dbReference type="Proteomes" id="UP001281614"/>
    </source>
</evidence>
<keyword evidence="3" id="KW-1185">Reference proteome</keyword>
<proteinExistence type="predicted"/>
<protein>
    <submittedName>
        <fullName evidence="2">Uncharacterized protein</fullName>
    </submittedName>
</protein>